<dbReference type="AlphaFoldDB" id="A0A368FJD4"/>
<reference evidence="2 3" key="1">
    <citation type="submission" date="2014-10" db="EMBL/GenBank/DDBJ databases">
        <title>Draft genome of the hookworm Ancylostoma caninum.</title>
        <authorList>
            <person name="Mitreva M."/>
        </authorList>
    </citation>
    <scope>NUCLEOTIDE SEQUENCE [LARGE SCALE GENOMIC DNA]</scope>
    <source>
        <strain evidence="2 3">Baltimore</strain>
    </source>
</reference>
<keyword evidence="1" id="KW-1133">Transmembrane helix</keyword>
<evidence type="ECO:0000313" key="2">
    <source>
        <dbReference type="EMBL" id="RCN32276.1"/>
    </source>
</evidence>
<evidence type="ECO:0000313" key="3">
    <source>
        <dbReference type="Proteomes" id="UP000252519"/>
    </source>
</evidence>
<sequence>MYVLVTSCVLERSFATVRSSTYEYCRYWKALFLGQLLSALVVFLHVRVYHL</sequence>
<keyword evidence="1" id="KW-0472">Membrane</keyword>
<accession>A0A368FJD4</accession>
<proteinExistence type="predicted"/>
<organism evidence="2 3">
    <name type="scientific">Ancylostoma caninum</name>
    <name type="common">Dog hookworm</name>
    <dbReference type="NCBI Taxonomy" id="29170"/>
    <lineage>
        <taxon>Eukaryota</taxon>
        <taxon>Metazoa</taxon>
        <taxon>Ecdysozoa</taxon>
        <taxon>Nematoda</taxon>
        <taxon>Chromadorea</taxon>
        <taxon>Rhabditida</taxon>
        <taxon>Rhabditina</taxon>
        <taxon>Rhabditomorpha</taxon>
        <taxon>Strongyloidea</taxon>
        <taxon>Ancylostomatidae</taxon>
        <taxon>Ancylostomatinae</taxon>
        <taxon>Ancylostoma</taxon>
    </lineage>
</organism>
<gene>
    <name evidence="2" type="ORF">ANCCAN_21918</name>
</gene>
<protein>
    <submittedName>
        <fullName evidence="2">Uncharacterized protein</fullName>
    </submittedName>
</protein>
<evidence type="ECO:0000256" key="1">
    <source>
        <dbReference type="SAM" id="Phobius"/>
    </source>
</evidence>
<keyword evidence="3" id="KW-1185">Reference proteome</keyword>
<feature type="transmembrane region" description="Helical" evidence="1">
    <location>
        <begin position="31"/>
        <end position="49"/>
    </location>
</feature>
<comment type="caution">
    <text evidence="2">The sequence shown here is derived from an EMBL/GenBank/DDBJ whole genome shotgun (WGS) entry which is preliminary data.</text>
</comment>
<keyword evidence="1" id="KW-0812">Transmembrane</keyword>
<name>A0A368FJD4_ANCCA</name>
<dbReference type="Proteomes" id="UP000252519">
    <property type="component" value="Unassembled WGS sequence"/>
</dbReference>
<dbReference type="EMBL" id="JOJR01001125">
    <property type="protein sequence ID" value="RCN32276.1"/>
    <property type="molecule type" value="Genomic_DNA"/>
</dbReference>
<feature type="non-terminal residue" evidence="2">
    <location>
        <position position="51"/>
    </location>
</feature>